<evidence type="ECO:0000313" key="12">
    <source>
        <dbReference type="Proteomes" id="UP000064967"/>
    </source>
</evidence>
<dbReference type="PRINTS" id="PR00344">
    <property type="entry name" value="BCTRLSENSOR"/>
</dbReference>
<keyword evidence="6 11" id="KW-0418">Kinase</keyword>
<evidence type="ECO:0000256" key="6">
    <source>
        <dbReference type="ARBA" id="ARBA00022777"/>
    </source>
</evidence>
<keyword evidence="9" id="KW-1133">Transmembrane helix</keyword>
<evidence type="ECO:0000256" key="5">
    <source>
        <dbReference type="ARBA" id="ARBA00022741"/>
    </source>
</evidence>
<dbReference type="EC" id="2.7.13.3" evidence="2"/>
<keyword evidence="9" id="KW-0472">Membrane</keyword>
<organism evidence="11 12">
    <name type="scientific">Labilithrix luteola</name>
    <dbReference type="NCBI Taxonomy" id="1391654"/>
    <lineage>
        <taxon>Bacteria</taxon>
        <taxon>Pseudomonadati</taxon>
        <taxon>Myxococcota</taxon>
        <taxon>Polyangia</taxon>
        <taxon>Polyangiales</taxon>
        <taxon>Labilitrichaceae</taxon>
        <taxon>Labilithrix</taxon>
    </lineage>
</organism>
<dbReference type="InterPro" id="IPR003661">
    <property type="entry name" value="HisK_dim/P_dom"/>
</dbReference>
<dbReference type="STRING" id="1391654.AKJ09_03746"/>
<dbReference type="PATRIC" id="fig|1391654.3.peg.3801"/>
<dbReference type="InterPro" id="IPR004358">
    <property type="entry name" value="Sig_transdc_His_kin-like_C"/>
</dbReference>
<proteinExistence type="predicted"/>
<keyword evidence="9" id="KW-0812">Transmembrane</keyword>
<dbReference type="Gene3D" id="3.30.565.10">
    <property type="entry name" value="Histidine kinase-like ATPase, C-terminal domain"/>
    <property type="match status" value="1"/>
</dbReference>
<evidence type="ECO:0000256" key="3">
    <source>
        <dbReference type="ARBA" id="ARBA00022553"/>
    </source>
</evidence>
<dbReference type="InterPro" id="IPR036890">
    <property type="entry name" value="HATPase_C_sf"/>
</dbReference>
<protein>
    <recommendedName>
        <fullName evidence="2">histidine kinase</fullName>
        <ecNumber evidence="2">2.7.13.3</ecNumber>
    </recommendedName>
</protein>
<keyword evidence="4" id="KW-0808">Transferase</keyword>
<dbReference type="Gene3D" id="1.10.287.130">
    <property type="match status" value="1"/>
</dbReference>
<dbReference type="EMBL" id="CP012333">
    <property type="protein sequence ID" value="AKU97082.1"/>
    <property type="molecule type" value="Genomic_DNA"/>
</dbReference>
<evidence type="ECO:0000256" key="7">
    <source>
        <dbReference type="ARBA" id="ARBA00022840"/>
    </source>
</evidence>
<evidence type="ECO:0000256" key="1">
    <source>
        <dbReference type="ARBA" id="ARBA00000085"/>
    </source>
</evidence>
<evidence type="ECO:0000256" key="9">
    <source>
        <dbReference type="SAM" id="Phobius"/>
    </source>
</evidence>
<dbReference type="KEGG" id="llu:AKJ09_03746"/>
<comment type="catalytic activity">
    <reaction evidence="1">
        <text>ATP + protein L-histidine = ADP + protein N-phospho-L-histidine.</text>
        <dbReference type="EC" id="2.7.13.3"/>
    </reaction>
</comment>
<dbReference type="SMART" id="SM00388">
    <property type="entry name" value="HisKA"/>
    <property type="match status" value="1"/>
</dbReference>
<dbReference type="InterPro" id="IPR036097">
    <property type="entry name" value="HisK_dim/P_sf"/>
</dbReference>
<keyword evidence="5" id="KW-0547">Nucleotide-binding</keyword>
<keyword evidence="7" id="KW-0067">ATP-binding</keyword>
<accession>A0A0K1PU85</accession>
<dbReference type="PROSITE" id="PS50109">
    <property type="entry name" value="HIS_KIN"/>
    <property type="match status" value="1"/>
</dbReference>
<dbReference type="InterPro" id="IPR005467">
    <property type="entry name" value="His_kinase_dom"/>
</dbReference>
<evidence type="ECO:0000259" key="10">
    <source>
        <dbReference type="PROSITE" id="PS50109"/>
    </source>
</evidence>
<keyword evidence="3" id="KW-0597">Phosphoprotein</keyword>
<dbReference type="GO" id="GO:0005524">
    <property type="term" value="F:ATP binding"/>
    <property type="evidence" value="ECO:0007669"/>
    <property type="project" value="UniProtKB-KW"/>
</dbReference>
<feature type="domain" description="Histidine kinase" evidence="10">
    <location>
        <begin position="232"/>
        <end position="441"/>
    </location>
</feature>
<sequence length="441" mass="47881">MVLTIAAVFGVASSWMSRERKDMLDEFSYEQAVLAQAVAIDFEQRLAAQRAENDGHTDALMLDEAVRSLLAGAHRLEHAHELMVLVTRPGQGGFLTTDRRLIPSTRLREALDRGDASVQVPRDEAATFGLPRRLAIAGLARVASTNDTSWGVVVLASAQRIRDRERHGWWRLGATTLIITAVVATFGAIAQRRQRTELELQRQIAISSLEREREALLAKADKMAALAALGTGIAHEVGTPLGVIVGRVDQVMPRVEKDERAKAALGIVLDQVARIQAIVRGCLALARGDAPHLDKTPPAILAERAAALVAHRFDHAEVILDVETTEGLPLVACEPSLFEQALVNVLLNACHATPRGGRVAMRVEERDDRVVFVVDDEGVGISDEVAKRATEPFFSTRREEGGSGLGLTIAREIVSHHHGTFTLAKRTGIRGTRATIAISRA</sequence>
<dbReference type="Proteomes" id="UP000064967">
    <property type="component" value="Chromosome"/>
</dbReference>
<dbReference type="CDD" id="cd00082">
    <property type="entry name" value="HisKA"/>
    <property type="match status" value="1"/>
</dbReference>
<feature type="transmembrane region" description="Helical" evidence="9">
    <location>
        <begin position="169"/>
        <end position="190"/>
    </location>
</feature>
<dbReference type="GO" id="GO:0000155">
    <property type="term" value="F:phosphorelay sensor kinase activity"/>
    <property type="evidence" value="ECO:0007669"/>
    <property type="project" value="InterPro"/>
</dbReference>
<dbReference type="InterPro" id="IPR003594">
    <property type="entry name" value="HATPase_dom"/>
</dbReference>
<evidence type="ECO:0000256" key="8">
    <source>
        <dbReference type="ARBA" id="ARBA00023012"/>
    </source>
</evidence>
<name>A0A0K1PU85_9BACT</name>
<keyword evidence="12" id="KW-1185">Reference proteome</keyword>
<dbReference type="Pfam" id="PF02518">
    <property type="entry name" value="HATPase_c"/>
    <property type="match status" value="1"/>
</dbReference>
<dbReference type="PANTHER" id="PTHR43065">
    <property type="entry name" value="SENSOR HISTIDINE KINASE"/>
    <property type="match status" value="1"/>
</dbReference>
<dbReference type="SMART" id="SM00387">
    <property type="entry name" value="HATPase_c"/>
    <property type="match status" value="1"/>
</dbReference>
<dbReference type="SUPFAM" id="SSF55874">
    <property type="entry name" value="ATPase domain of HSP90 chaperone/DNA topoisomerase II/histidine kinase"/>
    <property type="match status" value="1"/>
</dbReference>
<evidence type="ECO:0000256" key="4">
    <source>
        <dbReference type="ARBA" id="ARBA00022679"/>
    </source>
</evidence>
<gene>
    <name evidence="11" type="ORF">AKJ09_03746</name>
</gene>
<dbReference type="SUPFAM" id="SSF47384">
    <property type="entry name" value="Homodimeric domain of signal transducing histidine kinase"/>
    <property type="match status" value="1"/>
</dbReference>
<dbReference type="AlphaFoldDB" id="A0A0K1PU85"/>
<dbReference type="PANTHER" id="PTHR43065:SF10">
    <property type="entry name" value="PEROXIDE STRESS-ACTIVATED HISTIDINE KINASE MAK3"/>
    <property type="match status" value="1"/>
</dbReference>
<reference evidence="11 12" key="1">
    <citation type="submission" date="2015-08" db="EMBL/GenBank/DDBJ databases">
        <authorList>
            <person name="Babu N.S."/>
            <person name="Beckwith C.J."/>
            <person name="Beseler K.G."/>
            <person name="Brison A."/>
            <person name="Carone J.V."/>
            <person name="Caskin T.P."/>
            <person name="Diamond M."/>
            <person name="Durham M.E."/>
            <person name="Foxe J.M."/>
            <person name="Go M."/>
            <person name="Henderson B.A."/>
            <person name="Jones I.B."/>
            <person name="McGettigan J.A."/>
            <person name="Micheletti S.J."/>
            <person name="Nasrallah M.E."/>
            <person name="Ortiz D."/>
            <person name="Piller C.R."/>
            <person name="Privatt S.R."/>
            <person name="Schneider S.L."/>
            <person name="Sharp S."/>
            <person name="Smith T.C."/>
            <person name="Stanton J.D."/>
            <person name="Ullery H.E."/>
            <person name="Wilson R.J."/>
            <person name="Serrano M.G."/>
            <person name="Buck G."/>
            <person name="Lee V."/>
            <person name="Wang Y."/>
            <person name="Carvalho R."/>
            <person name="Voegtly L."/>
            <person name="Shi R."/>
            <person name="Duckworth R."/>
            <person name="Johnson A."/>
            <person name="Loviza R."/>
            <person name="Walstead R."/>
            <person name="Shah Z."/>
            <person name="Kiflezghi M."/>
            <person name="Wade K."/>
            <person name="Ball S.L."/>
            <person name="Bradley K.W."/>
            <person name="Asai D.J."/>
            <person name="Bowman C.A."/>
            <person name="Russell D.A."/>
            <person name="Pope W.H."/>
            <person name="Jacobs-Sera D."/>
            <person name="Hendrix R.W."/>
            <person name="Hatfull G.F."/>
        </authorList>
    </citation>
    <scope>NUCLEOTIDE SEQUENCE [LARGE SCALE GENOMIC DNA]</scope>
    <source>
        <strain evidence="11 12">DSM 27648</strain>
    </source>
</reference>
<keyword evidence="8" id="KW-0902">Two-component regulatory system</keyword>
<evidence type="ECO:0000256" key="2">
    <source>
        <dbReference type="ARBA" id="ARBA00012438"/>
    </source>
</evidence>
<evidence type="ECO:0000313" key="11">
    <source>
        <dbReference type="EMBL" id="AKU97082.1"/>
    </source>
</evidence>